<evidence type="ECO:0000256" key="5">
    <source>
        <dbReference type="ARBA" id="ARBA00016103"/>
    </source>
</evidence>
<evidence type="ECO:0000256" key="9">
    <source>
        <dbReference type="ARBA" id="ARBA00025798"/>
    </source>
</evidence>
<evidence type="ECO:0000259" key="11">
    <source>
        <dbReference type="PROSITE" id="PS50846"/>
    </source>
</evidence>
<dbReference type="PANTHER" id="PTHR10003">
    <property type="entry name" value="SUPEROXIDE DISMUTASE CU-ZN -RELATED"/>
    <property type="match status" value="1"/>
</dbReference>
<evidence type="ECO:0000313" key="12">
    <source>
        <dbReference type="EMBL" id="OBR13261.1"/>
    </source>
</evidence>
<dbReference type="RefSeq" id="XP_018161778.1">
    <property type="nucleotide sequence ID" value="XM_018296962.1"/>
</dbReference>
<gene>
    <name evidence="12" type="ORF">CH63R_01987</name>
</gene>
<dbReference type="EMBL" id="LTAN01000002">
    <property type="protein sequence ID" value="OBR13261.1"/>
    <property type="molecule type" value="Genomic_DNA"/>
</dbReference>
<reference evidence="13" key="1">
    <citation type="journal article" date="2017" name="BMC Genomics">
        <title>Gapless genome assembly of Colletotrichum higginsianum reveals chromosome structure and association of transposable elements with secondary metabolite gene clusters.</title>
        <authorList>
            <person name="Dallery J.-F."/>
            <person name="Lapalu N."/>
            <person name="Zampounis A."/>
            <person name="Pigne S."/>
            <person name="Luyten I."/>
            <person name="Amselem J."/>
            <person name="Wittenberg A.H.J."/>
            <person name="Zhou S."/>
            <person name="de Queiroz M.V."/>
            <person name="Robin G.P."/>
            <person name="Auger A."/>
            <person name="Hainaut M."/>
            <person name="Henrissat B."/>
            <person name="Kim K.-T."/>
            <person name="Lee Y.-H."/>
            <person name="Lespinet O."/>
            <person name="Schwartz D.C."/>
            <person name="Thon M.R."/>
            <person name="O'Connell R.J."/>
        </authorList>
    </citation>
    <scope>NUCLEOTIDE SEQUENCE [LARGE SCALE GENOMIC DNA]</scope>
    <source>
        <strain evidence="13">IMI 349063</strain>
    </source>
</reference>
<dbReference type="KEGG" id="chig:CH63R_01987"/>
<dbReference type="GO" id="GO:0006801">
    <property type="term" value="P:superoxide metabolic process"/>
    <property type="evidence" value="ECO:0007669"/>
    <property type="project" value="InterPro"/>
</dbReference>
<evidence type="ECO:0000256" key="8">
    <source>
        <dbReference type="ARBA" id="ARBA00023157"/>
    </source>
</evidence>
<name>A0A1B7YMJ6_COLHI</name>
<dbReference type="GO" id="GO:0005507">
    <property type="term" value="F:copper ion binding"/>
    <property type="evidence" value="ECO:0007669"/>
    <property type="project" value="InterPro"/>
</dbReference>
<dbReference type="FunFam" id="3.30.70.100:FF:000038">
    <property type="entry name" value="Superoxide dismutase 1 copper chaperone"/>
    <property type="match status" value="1"/>
</dbReference>
<comment type="cofactor">
    <cofactor evidence="1">
        <name>Cu(2+)</name>
        <dbReference type="ChEBI" id="CHEBI:29036"/>
    </cofactor>
</comment>
<evidence type="ECO:0000256" key="2">
    <source>
        <dbReference type="ARBA" id="ARBA00003917"/>
    </source>
</evidence>
<dbReference type="SUPFAM" id="SSF55008">
    <property type="entry name" value="HMA, heavy metal-associated domain"/>
    <property type="match status" value="1"/>
</dbReference>
<accession>A0A1B7YMJ6</accession>
<dbReference type="CDD" id="cd00371">
    <property type="entry name" value="HMA"/>
    <property type="match status" value="1"/>
</dbReference>
<dbReference type="InterPro" id="IPR036163">
    <property type="entry name" value="HMA_dom_sf"/>
</dbReference>
<keyword evidence="8" id="KW-1015">Disulfide bond</keyword>
<evidence type="ECO:0000313" key="13">
    <source>
        <dbReference type="Proteomes" id="UP000092177"/>
    </source>
</evidence>
<dbReference type="PROSITE" id="PS50846">
    <property type="entry name" value="HMA_2"/>
    <property type="match status" value="1"/>
</dbReference>
<comment type="function">
    <text evidence="2">Destroys radicals which are normally produced within the cells and which are toxic to biological systems.</text>
</comment>
<comment type="similarity">
    <text evidence="4">Belongs to the CCS1 family.</text>
</comment>
<evidence type="ECO:0000256" key="6">
    <source>
        <dbReference type="ARBA" id="ARBA00022490"/>
    </source>
</evidence>
<dbReference type="Pfam" id="PF00080">
    <property type="entry name" value="Sod_Cu"/>
    <property type="match status" value="1"/>
</dbReference>
<comment type="similarity">
    <text evidence="9">In the C-terminal section; belongs to the Cu-Zn superoxide dismutase family.</text>
</comment>
<keyword evidence="6" id="KW-0963">Cytoplasm</keyword>
<dbReference type="Pfam" id="PF00403">
    <property type="entry name" value="HMA"/>
    <property type="match status" value="1"/>
</dbReference>
<protein>
    <recommendedName>
        <fullName evidence="5">Superoxide dismutase 1 copper chaperone</fullName>
    </recommendedName>
    <alternativeName>
        <fullName evidence="10">Superoxide dismutase copper chaperone</fullName>
    </alternativeName>
</protein>
<dbReference type="InterPro" id="IPR036423">
    <property type="entry name" value="SOD-like_Cu/Zn_dom_sf"/>
</dbReference>
<dbReference type="InterPro" id="IPR024134">
    <property type="entry name" value="SOD_Cu/Zn_/chaperone"/>
</dbReference>
<keyword evidence="13" id="KW-1185">Reference proteome</keyword>
<dbReference type="Gene3D" id="2.60.40.200">
    <property type="entry name" value="Superoxide dismutase, copper/zinc binding domain"/>
    <property type="match status" value="1"/>
</dbReference>
<evidence type="ECO:0000256" key="4">
    <source>
        <dbReference type="ARBA" id="ARBA00010636"/>
    </source>
</evidence>
<dbReference type="GO" id="GO:0005737">
    <property type="term" value="C:cytoplasm"/>
    <property type="evidence" value="ECO:0007669"/>
    <property type="project" value="UniProtKB-SubCell"/>
</dbReference>
<comment type="subcellular location">
    <subcellularLocation>
        <location evidence="3">Cytoplasm</location>
    </subcellularLocation>
</comment>
<dbReference type="VEuPathDB" id="FungiDB:CH63R_01987"/>
<dbReference type="Proteomes" id="UP000092177">
    <property type="component" value="Chromosome 2"/>
</dbReference>
<feature type="domain" description="HMA" evidence="11">
    <location>
        <begin position="34"/>
        <end position="97"/>
    </location>
</feature>
<dbReference type="OrthoDB" id="666972at2759"/>
<dbReference type="Gene3D" id="3.30.70.100">
    <property type="match status" value="1"/>
</dbReference>
<comment type="caution">
    <text evidence="12">The sequence shown here is derived from an EMBL/GenBank/DDBJ whole genome shotgun (WGS) entry which is preliminary data.</text>
</comment>
<dbReference type="AlphaFoldDB" id="A0A1B7YMJ6"/>
<evidence type="ECO:0000256" key="1">
    <source>
        <dbReference type="ARBA" id="ARBA00001973"/>
    </source>
</evidence>
<sequence>MLYCLPDFLHNYRSVLQRPLRRSRQPFTMTVSYPFQTVFAVPMTCDSCVKDVSDSLYKLGGITKVEANLEDQLLSVEGTAAPSSIVDAIQATGRDAILRGSGGSNSAAVSILESFYRTNGAQPASSKLDEESDREVRGLARMVQVSPTTTLIDLTLRGVAPGTYRATIREYGNLAEGASSTGPVWSGGSEGDAVNAKGFLGVFDIGKDGRGSAYLDKPFQIWEVIGHAMVVSRQDESAGSLKNDLDTVVGVIARSAGVWDNDKTVCSCTGKTLWEERKDEVNKGML</sequence>
<evidence type="ECO:0000256" key="3">
    <source>
        <dbReference type="ARBA" id="ARBA00004496"/>
    </source>
</evidence>
<proteinExistence type="inferred from homology"/>
<evidence type="ECO:0000256" key="7">
    <source>
        <dbReference type="ARBA" id="ARBA00022723"/>
    </source>
</evidence>
<dbReference type="GeneID" id="28861069"/>
<organism evidence="12 13">
    <name type="scientific">Colletotrichum higginsianum (strain IMI 349063)</name>
    <name type="common">Crucifer anthracnose fungus</name>
    <dbReference type="NCBI Taxonomy" id="759273"/>
    <lineage>
        <taxon>Eukaryota</taxon>
        <taxon>Fungi</taxon>
        <taxon>Dikarya</taxon>
        <taxon>Ascomycota</taxon>
        <taxon>Pezizomycotina</taxon>
        <taxon>Sordariomycetes</taxon>
        <taxon>Hypocreomycetidae</taxon>
        <taxon>Glomerellales</taxon>
        <taxon>Glomerellaceae</taxon>
        <taxon>Colletotrichum</taxon>
        <taxon>Colletotrichum destructivum species complex</taxon>
    </lineage>
</organism>
<dbReference type="InterPro" id="IPR001424">
    <property type="entry name" value="SOD_Cu_Zn_dom"/>
</dbReference>
<dbReference type="SUPFAM" id="SSF49329">
    <property type="entry name" value="Cu,Zn superoxide dismutase-like"/>
    <property type="match status" value="1"/>
</dbReference>
<evidence type="ECO:0000256" key="10">
    <source>
        <dbReference type="ARBA" id="ARBA00032899"/>
    </source>
</evidence>
<keyword evidence="7" id="KW-0479">Metal-binding</keyword>
<dbReference type="InterPro" id="IPR006121">
    <property type="entry name" value="HMA_dom"/>
</dbReference>